<keyword evidence="1" id="KW-0472">Membrane</keyword>
<feature type="transmembrane region" description="Helical" evidence="1">
    <location>
        <begin position="86"/>
        <end position="104"/>
    </location>
</feature>
<reference evidence="2 3" key="1">
    <citation type="journal article" date="2012" name="Stand. Genomic Sci.">
        <title>Genome sequence of the halotolerant bacterium Corynebacterium halotolerans type strain YIM 70093(T) (= DSM 44683(T)).</title>
        <authorList>
            <person name="Ruckert C."/>
            <person name="Albersmeier A."/>
            <person name="Al-Dilaimi A."/>
            <person name="Niehaus K."/>
            <person name="Szczepanowski R."/>
            <person name="Kalinowski J."/>
        </authorList>
    </citation>
    <scope>NUCLEOTIDE SEQUENCE [LARGE SCALE GENOMIC DNA]</scope>
    <source>
        <strain evidence="2">YIM 70093</strain>
    </source>
</reference>
<dbReference type="PATRIC" id="fig|1121362.3.peg.1289"/>
<proteinExistence type="predicted"/>
<sequence>MLKKTVTIALAFVGLLVGAGFASGQEVIQYFISFGSMGLWGVVVAGVLMCLAGAVILQMGSYFLADDHNAVFRNVAHPIVSRFLDISTTLTLFCIGFVMIAGAGSNLEQQFGLPTWVGAALMTVLVLVSGLLNVEKISQVIGGITPLIIIAVIVAGVYTLFNLPEDLTGLSGIAAQESSALSHWLLSAVNYTSMALMLGLSMLLVIGGNALSPKAAGIGGFAGGLVFTVLLLILAFVLFLNIGTVAGTDMPLLAVFDQMHPAVGVIVALVIYAMIYNTAIGMFYALGKRLTAKRPERFRPVFVIGTLAGFVVSFLGFSNLLGWVYPVLGYIGMVMIVVMVVAWVRGRARIGREIRIRDRLRELAFIKLHPRKKLSRRDEQEVRGLAGDSCVDGRELWESLQEEVMDELERSSDIRVEVDTGRDVRATTGRG</sequence>
<feature type="transmembrane region" description="Helical" evidence="1">
    <location>
        <begin position="116"/>
        <end position="134"/>
    </location>
</feature>
<accession>M1NXQ6</accession>
<evidence type="ECO:0008006" key="4">
    <source>
        <dbReference type="Google" id="ProtNLM"/>
    </source>
</evidence>
<organism evidence="2 3">
    <name type="scientific">Corynebacterium halotolerans YIM 70093 = DSM 44683</name>
    <dbReference type="NCBI Taxonomy" id="1121362"/>
    <lineage>
        <taxon>Bacteria</taxon>
        <taxon>Bacillati</taxon>
        <taxon>Actinomycetota</taxon>
        <taxon>Actinomycetes</taxon>
        <taxon>Mycobacteriales</taxon>
        <taxon>Corynebacteriaceae</taxon>
        <taxon>Corynebacterium</taxon>
    </lineage>
</organism>
<feature type="transmembrane region" description="Helical" evidence="1">
    <location>
        <begin position="141"/>
        <end position="161"/>
    </location>
</feature>
<feature type="transmembrane region" description="Helical" evidence="1">
    <location>
        <begin position="262"/>
        <end position="286"/>
    </location>
</feature>
<gene>
    <name evidence="2" type="ORF">A605_06395</name>
</gene>
<name>M1NXQ6_9CORY</name>
<feature type="transmembrane region" description="Helical" evidence="1">
    <location>
        <begin position="218"/>
        <end position="242"/>
    </location>
</feature>
<dbReference type="STRING" id="1121362.A605_06395"/>
<dbReference type="AlphaFoldDB" id="M1NXQ6"/>
<dbReference type="EMBL" id="CP003697">
    <property type="protein sequence ID" value="AGF72285.1"/>
    <property type="molecule type" value="Genomic_DNA"/>
</dbReference>
<keyword evidence="1" id="KW-1133">Transmembrane helix</keyword>
<dbReference type="Proteomes" id="UP000011723">
    <property type="component" value="Chromosome"/>
</dbReference>
<feature type="transmembrane region" description="Helical" evidence="1">
    <location>
        <begin position="298"/>
        <end position="317"/>
    </location>
</feature>
<evidence type="ECO:0000256" key="1">
    <source>
        <dbReference type="SAM" id="Phobius"/>
    </source>
</evidence>
<dbReference type="eggNOG" id="COG3949">
    <property type="taxonomic scope" value="Bacteria"/>
</dbReference>
<feature type="transmembrane region" description="Helical" evidence="1">
    <location>
        <begin position="181"/>
        <end position="206"/>
    </location>
</feature>
<dbReference type="RefSeq" id="WP_015400704.1">
    <property type="nucleotide sequence ID" value="NC_020302.1"/>
</dbReference>
<feature type="transmembrane region" description="Helical" evidence="1">
    <location>
        <begin position="323"/>
        <end position="344"/>
    </location>
</feature>
<keyword evidence="3" id="KW-1185">Reference proteome</keyword>
<feature type="transmembrane region" description="Helical" evidence="1">
    <location>
        <begin position="40"/>
        <end position="65"/>
    </location>
</feature>
<dbReference type="KEGG" id="chn:A605_06395"/>
<dbReference type="HOGENOM" id="CLU_043930_1_0_11"/>
<dbReference type="PANTHER" id="PTHR37814">
    <property type="entry name" value="CONSERVED MEMBRANE PROTEIN"/>
    <property type="match status" value="1"/>
</dbReference>
<keyword evidence="1" id="KW-0812">Transmembrane</keyword>
<dbReference type="InterPro" id="IPR038728">
    <property type="entry name" value="YkvI-like"/>
</dbReference>
<protein>
    <recommendedName>
        <fullName evidence="4">Membrane protein YkvI</fullName>
    </recommendedName>
</protein>
<evidence type="ECO:0000313" key="3">
    <source>
        <dbReference type="Proteomes" id="UP000011723"/>
    </source>
</evidence>
<dbReference type="PANTHER" id="PTHR37814:SF1">
    <property type="entry name" value="MEMBRANE PROTEIN"/>
    <property type="match status" value="1"/>
</dbReference>
<evidence type="ECO:0000313" key="2">
    <source>
        <dbReference type="EMBL" id="AGF72285.1"/>
    </source>
</evidence>